<comment type="caution">
    <text evidence="1">The sequence shown here is derived from an EMBL/GenBank/DDBJ whole genome shotgun (WGS) entry which is preliminary data.</text>
</comment>
<dbReference type="Proteomes" id="UP000226429">
    <property type="component" value="Unassembled WGS sequence"/>
</dbReference>
<protein>
    <submittedName>
        <fullName evidence="1">Uncharacterized protein</fullName>
    </submittedName>
</protein>
<proteinExistence type="predicted"/>
<gene>
    <name evidence="1" type="ORF">CFE62_004185</name>
</gene>
<evidence type="ECO:0000313" key="2">
    <source>
        <dbReference type="Proteomes" id="UP000226429"/>
    </source>
</evidence>
<evidence type="ECO:0000313" key="1">
    <source>
        <dbReference type="EMBL" id="RDH40311.1"/>
    </source>
</evidence>
<accession>A0A370CHB3</accession>
<organism evidence="1 2">
    <name type="scientific">Candidatus Aquirickettsiella gammari</name>
    <dbReference type="NCBI Taxonomy" id="2016198"/>
    <lineage>
        <taxon>Bacteria</taxon>
        <taxon>Pseudomonadati</taxon>
        <taxon>Pseudomonadota</taxon>
        <taxon>Gammaproteobacteria</taxon>
        <taxon>Legionellales</taxon>
        <taxon>Coxiellaceae</taxon>
        <taxon>Candidatus Aquirickettsiella</taxon>
    </lineage>
</organism>
<reference evidence="1 2" key="2">
    <citation type="journal article" date="2018" name="J. Invertebr. Pathol.">
        <title>'Candidatus Aquirickettsiella gammari' (Gammaproteobacteria: Legionellales: Coxiellaceae): A bacterial pathogen of the freshwater crustacean Gammarus fossarum (Malacostraca: Amphipoda).</title>
        <authorList>
            <person name="Bojko J."/>
            <person name="Dunn A.M."/>
            <person name="Stebbing P.D."/>
            <person name="van Aerle R."/>
            <person name="Bacela-Spychalska K."/>
            <person name="Bean T.P."/>
            <person name="Urrutia A."/>
            <person name="Stentiford G.D."/>
        </authorList>
    </citation>
    <scope>NUCLEOTIDE SEQUENCE [LARGE SCALE GENOMIC DNA]</scope>
    <source>
        <strain evidence="1">RA15029</strain>
    </source>
</reference>
<dbReference type="AlphaFoldDB" id="A0A370CHB3"/>
<name>A0A370CHB3_9COXI</name>
<sequence>MREILWISLPEQESVDIKGVINYINKKNLPSLSIEQLLEKLINNQADGWSQVITQYNNISSVRNIDASEMRVRALAVNNQFLQHQAVLVDKVFNPNQLLGLIILCYSNPLLIGPKLCRALKEEDADSVAREILENSAFVRAAGRVVPWASNLRLLNYALYANNTSVQLPIEVLTRIRMDAVKKGIHLVELGRLADTSDTSLAAMIPLAMVNDTNFQELQQGEVKPAGYLGVTFEESTFNFNVADHRRIDGVLAPTLFLLQIPVVSPVIRNVGRDLANGLSRVAHYTGNFFMKNTKKVNAGAEEQATLLSDPEVKL</sequence>
<dbReference type="EMBL" id="NMOS02000010">
    <property type="protein sequence ID" value="RDH40311.1"/>
    <property type="molecule type" value="Genomic_DNA"/>
</dbReference>
<reference evidence="1 2" key="1">
    <citation type="journal article" date="2017" name="Int. J. Syst. Evol. Microbiol.">
        <title>Aquarickettsiella crustaci n. gen. n. sp. (Gammaproteobacteria: Legionellales: Coxiellaceae); a bacterial pathogen of the freshwater crustacean: Gammarus fossarum (Malacostraca: Amphipoda).</title>
        <authorList>
            <person name="Bojko J."/>
            <person name="Dunn A.M."/>
            <person name="Stebbing P.D."/>
            <person name="Van Aerle R."/>
            <person name="Bacela-Spychalska K."/>
            <person name="Bean T.P."/>
            <person name="Stentiford G.D."/>
        </authorList>
    </citation>
    <scope>NUCLEOTIDE SEQUENCE [LARGE SCALE GENOMIC DNA]</scope>
    <source>
        <strain evidence="1">RA15029</strain>
    </source>
</reference>
<keyword evidence="2" id="KW-1185">Reference proteome</keyword>